<feature type="region of interest" description="Disordered" evidence="1">
    <location>
        <begin position="332"/>
        <end position="371"/>
    </location>
</feature>
<feature type="compositionally biased region" description="Polar residues" evidence="1">
    <location>
        <begin position="712"/>
        <end position="721"/>
    </location>
</feature>
<comment type="caution">
    <text evidence="2">The sequence shown here is derived from an EMBL/GenBank/DDBJ whole genome shotgun (WGS) entry which is preliminary data.</text>
</comment>
<protein>
    <submittedName>
        <fullName evidence="2">Uncharacterized protein</fullName>
    </submittedName>
</protein>
<name>A0AA39Q3D8_9AGAR</name>
<feature type="region of interest" description="Disordered" evidence="1">
    <location>
        <begin position="709"/>
        <end position="736"/>
    </location>
</feature>
<dbReference type="EMBL" id="JAUEPU010000017">
    <property type="protein sequence ID" value="KAK0495512.1"/>
    <property type="molecule type" value="Genomic_DNA"/>
</dbReference>
<dbReference type="AlphaFoldDB" id="A0AA39Q3D8"/>
<feature type="region of interest" description="Disordered" evidence="1">
    <location>
        <begin position="1"/>
        <end position="20"/>
    </location>
</feature>
<dbReference type="Proteomes" id="UP001175228">
    <property type="component" value="Unassembled WGS sequence"/>
</dbReference>
<evidence type="ECO:0000256" key="1">
    <source>
        <dbReference type="SAM" id="MobiDB-lite"/>
    </source>
</evidence>
<sequence>MSSPVPSVPTVQKRKRSARVHAVPAAQPPVDVLTEPLPLKACDVATVSYLLVFGCSAALAGASKVDPPVPVTDVSVAAPAVTVTHPRGIAVPTVRRRYSYGELSSDEVTAVVESSVPIFTQASPVGPVPSQSRCEEMYVSSEDGSGDEALSAYHSDVRPIDRNDFVDNMAEEVSGESGYSDRSDAEDTGAVKSAMVSSPLDSPSSYTPVASQASCDGGMRVSEYDCCVPLSVPTATDVWSVSRTRTKTAKGLLADGLAVDVALDDASRDDSSLAVISDSHSGVRKRRSGPSRGAALTGVTVLPVSSAPRDVVPSAIERDPPASQVYLEDLYSESAPPGATSGVGSTRRTTRSRTNKTRRAVPDTSSGALSVHTDVHSAVSGNGTPSAPSKSLVLERPLADAFSLEPVACVPSAPTSAFHSSSSAIHPAPQTPTKSRAHSTFLESLDALIGQCRDDSPEPVADDTPVAAASTGIAGASRAPQPPVQNLDEPVDDSLRVMLPELQEEQLRDLYAAMPRLGAYRAMIPPGEAVETFDHPPCMTFDAIISLFSRGALRSVLSWYKWGGTAPYCNLSTLPRPALGSDGRKATYNSQTAVAITVGVVTNCSLYNAAQQGGYKSEAHVSGGKTYHSIRVMPLSQLWRRECTMLGLLFFLTLIKSSAISPEGIEFSTRPLAVGTSAYSNHNKCWYSFSLECHALTVRVPVPSPLLAKKPASTTGKSSPSVRWPKSPSKSVGLGSSPQREFYHCLGFDDEVPIYDGRSSQGRHFLFHQEDFDNLATMPRYHPARDLDRFTLVAVGYTPSVWTVSSVLREARLSMNVQFVIVLGQAPPHAELASAGYVDA</sequence>
<gene>
    <name evidence="2" type="ORF">EDD18DRAFT_1332351</name>
</gene>
<evidence type="ECO:0000313" key="3">
    <source>
        <dbReference type="Proteomes" id="UP001175228"/>
    </source>
</evidence>
<organism evidence="2 3">
    <name type="scientific">Armillaria luteobubalina</name>
    <dbReference type="NCBI Taxonomy" id="153913"/>
    <lineage>
        <taxon>Eukaryota</taxon>
        <taxon>Fungi</taxon>
        <taxon>Dikarya</taxon>
        <taxon>Basidiomycota</taxon>
        <taxon>Agaricomycotina</taxon>
        <taxon>Agaricomycetes</taxon>
        <taxon>Agaricomycetidae</taxon>
        <taxon>Agaricales</taxon>
        <taxon>Marasmiineae</taxon>
        <taxon>Physalacriaceae</taxon>
        <taxon>Armillaria</taxon>
    </lineage>
</organism>
<feature type="compositionally biased region" description="Basic residues" evidence="1">
    <location>
        <begin position="348"/>
        <end position="359"/>
    </location>
</feature>
<proteinExistence type="predicted"/>
<keyword evidence="3" id="KW-1185">Reference proteome</keyword>
<evidence type="ECO:0000313" key="2">
    <source>
        <dbReference type="EMBL" id="KAK0495512.1"/>
    </source>
</evidence>
<feature type="compositionally biased region" description="Low complexity" evidence="1">
    <location>
        <begin position="338"/>
        <end position="347"/>
    </location>
</feature>
<reference evidence="2" key="1">
    <citation type="submission" date="2023-06" db="EMBL/GenBank/DDBJ databases">
        <authorList>
            <consortium name="Lawrence Berkeley National Laboratory"/>
            <person name="Ahrendt S."/>
            <person name="Sahu N."/>
            <person name="Indic B."/>
            <person name="Wong-Bajracharya J."/>
            <person name="Merenyi Z."/>
            <person name="Ke H.-M."/>
            <person name="Monk M."/>
            <person name="Kocsube S."/>
            <person name="Drula E."/>
            <person name="Lipzen A."/>
            <person name="Balint B."/>
            <person name="Henrissat B."/>
            <person name="Andreopoulos B."/>
            <person name="Martin F.M."/>
            <person name="Harder C.B."/>
            <person name="Rigling D."/>
            <person name="Ford K.L."/>
            <person name="Foster G.D."/>
            <person name="Pangilinan J."/>
            <person name="Papanicolaou A."/>
            <person name="Barry K."/>
            <person name="LaButti K."/>
            <person name="Viragh M."/>
            <person name="Koriabine M."/>
            <person name="Yan M."/>
            <person name="Riley R."/>
            <person name="Champramary S."/>
            <person name="Plett K.L."/>
            <person name="Tsai I.J."/>
            <person name="Slot J."/>
            <person name="Sipos G."/>
            <person name="Plett J."/>
            <person name="Nagy L.G."/>
            <person name="Grigoriev I.V."/>
        </authorList>
    </citation>
    <scope>NUCLEOTIDE SEQUENCE</scope>
    <source>
        <strain evidence="2">HWK02</strain>
    </source>
</reference>
<accession>A0AA39Q3D8</accession>